<reference evidence="2 3" key="1">
    <citation type="submission" date="2019-03" db="EMBL/GenBank/DDBJ databases">
        <title>Genomic Encyclopedia of Type Strains, Phase IV (KMG-IV): sequencing the most valuable type-strain genomes for metagenomic binning, comparative biology and taxonomic classification.</title>
        <authorList>
            <person name="Goeker M."/>
        </authorList>
    </citation>
    <scope>NUCLEOTIDE SEQUENCE [LARGE SCALE GENOMIC DNA]</scope>
    <source>
        <strain evidence="2 3">DSM 100055</strain>
    </source>
</reference>
<evidence type="ECO:0000256" key="1">
    <source>
        <dbReference type="SAM" id="Phobius"/>
    </source>
</evidence>
<dbReference type="EMBL" id="SOBG01000005">
    <property type="protein sequence ID" value="TDT69814.1"/>
    <property type="molecule type" value="Genomic_DNA"/>
</dbReference>
<dbReference type="RefSeq" id="WP_134113225.1">
    <property type="nucleotide sequence ID" value="NZ_SOBG01000005.1"/>
</dbReference>
<dbReference type="AlphaFoldDB" id="A0AA46DYF2"/>
<accession>A0AA46DYF2</accession>
<dbReference type="Pfam" id="PF11026">
    <property type="entry name" value="DUF2721"/>
    <property type="match status" value="1"/>
</dbReference>
<feature type="transmembrane region" description="Helical" evidence="1">
    <location>
        <begin position="83"/>
        <end position="101"/>
    </location>
</feature>
<organism evidence="2 3">
    <name type="scientific">Hypnocyclicus thermotrophus</name>
    <dbReference type="NCBI Taxonomy" id="1627895"/>
    <lineage>
        <taxon>Bacteria</taxon>
        <taxon>Fusobacteriati</taxon>
        <taxon>Fusobacteriota</taxon>
        <taxon>Fusobacteriia</taxon>
        <taxon>Fusobacteriales</taxon>
        <taxon>Fusobacteriaceae</taxon>
        <taxon>Hypnocyclicus</taxon>
    </lineage>
</organism>
<dbReference type="Proteomes" id="UP000294678">
    <property type="component" value="Unassembled WGS sequence"/>
</dbReference>
<keyword evidence="1" id="KW-0472">Membrane</keyword>
<dbReference type="InterPro" id="IPR021279">
    <property type="entry name" value="DUF2721"/>
</dbReference>
<evidence type="ECO:0000313" key="3">
    <source>
        <dbReference type="Proteomes" id="UP000294678"/>
    </source>
</evidence>
<keyword evidence="3" id="KW-1185">Reference proteome</keyword>
<gene>
    <name evidence="2" type="ORF">EV215_1356</name>
</gene>
<protein>
    <submittedName>
        <fullName evidence="2">Uncharacterized protein DUF2721</fullName>
    </submittedName>
</protein>
<name>A0AA46DYF2_9FUSO</name>
<evidence type="ECO:0000313" key="2">
    <source>
        <dbReference type="EMBL" id="TDT69814.1"/>
    </source>
</evidence>
<feature type="transmembrane region" description="Helical" evidence="1">
    <location>
        <begin position="57"/>
        <end position="77"/>
    </location>
</feature>
<keyword evidence="1" id="KW-0812">Transmembrane</keyword>
<sequence length="117" mass="14233">MLDINIYSYIFSGISLLMTTYVDRFNKISVLIREKIDKKDRFKIEILYKRINYIKRIMFFSIFSLIFDILTILSNIFIEKIVLYFFIVSIINILIAFYYLIKEILLSNEYTFSYLEK</sequence>
<proteinExistence type="predicted"/>
<comment type="caution">
    <text evidence="2">The sequence shown here is derived from an EMBL/GenBank/DDBJ whole genome shotgun (WGS) entry which is preliminary data.</text>
</comment>
<keyword evidence="1" id="KW-1133">Transmembrane helix</keyword>